<evidence type="ECO:0000259" key="6">
    <source>
        <dbReference type="PROSITE" id="PS50994"/>
    </source>
</evidence>
<dbReference type="SUPFAM" id="SSF53098">
    <property type="entry name" value="Ribonuclease H-like"/>
    <property type="match status" value="1"/>
</dbReference>
<dbReference type="Proteomes" id="UP000765509">
    <property type="component" value="Unassembled WGS sequence"/>
</dbReference>
<evidence type="ECO:0000256" key="5">
    <source>
        <dbReference type="ARBA" id="ARBA00022884"/>
    </source>
</evidence>
<dbReference type="GO" id="GO:0004519">
    <property type="term" value="F:endonuclease activity"/>
    <property type="evidence" value="ECO:0007669"/>
    <property type="project" value="UniProtKB-KW"/>
</dbReference>
<dbReference type="Gene3D" id="1.10.340.70">
    <property type="match status" value="1"/>
</dbReference>
<reference evidence="7" key="1">
    <citation type="submission" date="2021-03" db="EMBL/GenBank/DDBJ databases">
        <title>Draft genome sequence of rust myrtle Austropuccinia psidii MF-1, a brazilian biotype.</title>
        <authorList>
            <person name="Quecine M.C."/>
            <person name="Pachon D.M.R."/>
            <person name="Bonatelli M.L."/>
            <person name="Correr F.H."/>
            <person name="Franceschini L.M."/>
            <person name="Leite T.F."/>
            <person name="Margarido G.R.A."/>
            <person name="Almeida C.A."/>
            <person name="Ferrarezi J.A."/>
            <person name="Labate C.A."/>
        </authorList>
    </citation>
    <scope>NUCLEOTIDE SEQUENCE</scope>
    <source>
        <strain evidence="7">MF-1</strain>
    </source>
</reference>
<keyword evidence="5" id="KW-0694">RNA-binding</keyword>
<dbReference type="GO" id="GO:0016779">
    <property type="term" value="F:nucleotidyltransferase activity"/>
    <property type="evidence" value="ECO:0007669"/>
    <property type="project" value="UniProtKB-KW"/>
</dbReference>
<evidence type="ECO:0000256" key="3">
    <source>
        <dbReference type="ARBA" id="ARBA00022722"/>
    </source>
</evidence>
<feature type="domain" description="Integrase catalytic" evidence="6">
    <location>
        <begin position="455"/>
        <end position="625"/>
    </location>
</feature>
<dbReference type="PROSITE" id="PS50994">
    <property type="entry name" value="INTEGRASE"/>
    <property type="match status" value="1"/>
</dbReference>
<keyword evidence="1" id="KW-0808">Transferase</keyword>
<dbReference type="InterPro" id="IPR041588">
    <property type="entry name" value="Integrase_H2C2"/>
</dbReference>
<comment type="caution">
    <text evidence="7">The sequence shown here is derived from an EMBL/GenBank/DDBJ whole genome shotgun (WGS) entry which is preliminary data.</text>
</comment>
<dbReference type="EMBL" id="AVOT02017635">
    <property type="protein sequence ID" value="MBW0503902.1"/>
    <property type="molecule type" value="Genomic_DNA"/>
</dbReference>
<dbReference type="InterPro" id="IPR036397">
    <property type="entry name" value="RNaseH_sf"/>
</dbReference>
<dbReference type="AlphaFoldDB" id="A0A9Q3DKW3"/>
<dbReference type="CDD" id="cd00303">
    <property type="entry name" value="retropepsin_like"/>
    <property type="match status" value="1"/>
</dbReference>
<keyword evidence="4" id="KW-0378">Hydrolase</keyword>
<dbReference type="OrthoDB" id="2595244at2759"/>
<dbReference type="GO" id="GO:0003723">
    <property type="term" value="F:RNA binding"/>
    <property type="evidence" value="ECO:0007669"/>
    <property type="project" value="UniProtKB-KW"/>
</dbReference>
<proteinExistence type="predicted"/>
<dbReference type="PANTHER" id="PTHR37984:SF5">
    <property type="entry name" value="PROTEIN NYNRIN-LIKE"/>
    <property type="match status" value="1"/>
</dbReference>
<dbReference type="InterPro" id="IPR001584">
    <property type="entry name" value="Integrase_cat-core"/>
</dbReference>
<keyword evidence="8" id="KW-1185">Reference proteome</keyword>
<name>A0A9Q3DKW3_9BASI</name>
<dbReference type="GO" id="GO:0005634">
    <property type="term" value="C:nucleus"/>
    <property type="evidence" value="ECO:0007669"/>
    <property type="project" value="UniProtKB-ARBA"/>
</dbReference>
<protein>
    <recommendedName>
        <fullName evidence="6">Integrase catalytic domain-containing protein</fullName>
    </recommendedName>
</protein>
<keyword evidence="4" id="KW-0255">Endonuclease</keyword>
<accession>A0A9Q3DKW3</accession>
<dbReference type="GO" id="GO:0015074">
    <property type="term" value="P:DNA integration"/>
    <property type="evidence" value="ECO:0007669"/>
    <property type="project" value="InterPro"/>
</dbReference>
<evidence type="ECO:0000256" key="2">
    <source>
        <dbReference type="ARBA" id="ARBA00022695"/>
    </source>
</evidence>
<organism evidence="7 8">
    <name type="scientific">Austropuccinia psidii MF-1</name>
    <dbReference type="NCBI Taxonomy" id="1389203"/>
    <lineage>
        <taxon>Eukaryota</taxon>
        <taxon>Fungi</taxon>
        <taxon>Dikarya</taxon>
        <taxon>Basidiomycota</taxon>
        <taxon>Pucciniomycotina</taxon>
        <taxon>Pucciniomycetes</taxon>
        <taxon>Pucciniales</taxon>
        <taxon>Sphaerophragmiaceae</taxon>
        <taxon>Austropuccinia</taxon>
    </lineage>
</organism>
<dbReference type="PANTHER" id="PTHR37984">
    <property type="entry name" value="PROTEIN CBG26694"/>
    <property type="match status" value="1"/>
</dbReference>
<dbReference type="InterPro" id="IPR050951">
    <property type="entry name" value="Retrovirus_Pol_polyprotein"/>
</dbReference>
<gene>
    <name evidence="7" type="ORF">O181_043617</name>
</gene>
<dbReference type="InterPro" id="IPR021109">
    <property type="entry name" value="Peptidase_aspartic_dom_sf"/>
</dbReference>
<dbReference type="Gene3D" id="2.40.70.10">
    <property type="entry name" value="Acid Proteases"/>
    <property type="match status" value="1"/>
</dbReference>
<dbReference type="InterPro" id="IPR012337">
    <property type="entry name" value="RNaseH-like_sf"/>
</dbReference>
<keyword evidence="3" id="KW-0540">Nuclease</keyword>
<keyword evidence="2" id="KW-0548">Nucleotidyltransferase</keyword>
<dbReference type="Pfam" id="PF17921">
    <property type="entry name" value="Integrase_H2C2"/>
    <property type="match status" value="1"/>
</dbReference>
<evidence type="ECO:0000256" key="1">
    <source>
        <dbReference type="ARBA" id="ARBA00022679"/>
    </source>
</evidence>
<evidence type="ECO:0000313" key="8">
    <source>
        <dbReference type="Proteomes" id="UP000765509"/>
    </source>
</evidence>
<sequence length="650" mass="75287">MKEIHDRRNWPLWKSQVLQKYSNGTWIWQKTMSFKIDKYSVDKDPYEWCLRQSKRLKTIDPQMNIQMRNHKLLTQIPGELEHAVKCRCNRNCTLDEISTTLQDEKKKVYAIAKVPEEESPTEDSDSESMGDAIREQCDGEKDPGEEFLVEYQEETPLNIQDIQLEAGIPQDTSNKNLCKHTQDAQTFLVTPTKGMAYIHGTATKMTVCIDSSQHSSIIDSGAHCSIVSRNYLDNHFPNWEKQLLPTKAKKFKSASGKMTSIGTVIKEIIVPHRKGNIRLNPEFLVLDDAHIQGLLLGTDYQRMYGIDIYNSKNRHITIRTNKGKKFSLDIYQISTQDPLEELLNDFREGQFSTTLTSKQKLSLLKILRTNRPAFSIGEEPLGKIRDHISLILQEFYDCPYVGHMSEDRTKERVASTAWWPKWEQELSEYIKTFERCQKVNRKNGKKYGLLQHIEEPKHPWETINIDWVTGLVPGGKEKFNAFLIIVDRFSKSMRCLPFHKKDTAMDTALLFWNNIISTCGVPKIIIRDRNPKFTSEVWTKLYDMLGTKLAFSTAYHPQTDELGARMIQTMEDILRRFCAYGMEYKDHECYTHDRVTLLPSGQLAYNTSQHSTTGNTPALIKEGWNPLLPVDHLKKNFLTIHPTDKDFHEI</sequence>
<dbReference type="Gene3D" id="3.30.420.10">
    <property type="entry name" value="Ribonuclease H-like superfamily/Ribonuclease H"/>
    <property type="match status" value="1"/>
</dbReference>
<evidence type="ECO:0000313" key="7">
    <source>
        <dbReference type="EMBL" id="MBW0503902.1"/>
    </source>
</evidence>
<evidence type="ECO:0000256" key="4">
    <source>
        <dbReference type="ARBA" id="ARBA00022759"/>
    </source>
</evidence>